<keyword evidence="2" id="KW-1185">Reference proteome</keyword>
<proteinExistence type="predicted"/>
<organism evidence="1 2">
    <name type="scientific">Gymnopus androsaceus JB14</name>
    <dbReference type="NCBI Taxonomy" id="1447944"/>
    <lineage>
        <taxon>Eukaryota</taxon>
        <taxon>Fungi</taxon>
        <taxon>Dikarya</taxon>
        <taxon>Basidiomycota</taxon>
        <taxon>Agaricomycotina</taxon>
        <taxon>Agaricomycetes</taxon>
        <taxon>Agaricomycetidae</taxon>
        <taxon>Agaricales</taxon>
        <taxon>Marasmiineae</taxon>
        <taxon>Omphalotaceae</taxon>
        <taxon>Gymnopus</taxon>
    </lineage>
</organism>
<dbReference type="OrthoDB" id="3365698at2759"/>
<reference evidence="1" key="1">
    <citation type="journal article" date="2019" name="Environ. Microbiol.">
        <title>Fungal ecological strategies reflected in gene transcription - a case study of two litter decomposers.</title>
        <authorList>
            <person name="Barbi F."/>
            <person name="Kohler A."/>
            <person name="Barry K."/>
            <person name="Baskaran P."/>
            <person name="Daum C."/>
            <person name="Fauchery L."/>
            <person name="Ihrmark K."/>
            <person name="Kuo A."/>
            <person name="LaButti K."/>
            <person name="Lipzen A."/>
            <person name="Morin E."/>
            <person name="Grigoriev I.V."/>
            <person name="Henrissat B."/>
            <person name="Lindahl B."/>
            <person name="Martin F."/>
        </authorList>
    </citation>
    <scope>NUCLEOTIDE SEQUENCE</scope>
    <source>
        <strain evidence="1">JB14</strain>
    </source>
</reference>
<gene>
    <name evidence="1" type="ORF">BT96DRAFT_815863</name>
</gene>
<feature type="non-terminal residue" evidence="1">
    <location>
        <position position="1"/>
    </location>
</feature>
<dbReference type="AlphaFoldDB" id="A0A6A4HYP5"/>
<protein>
    <recommendedName>
        <fullName evidence="3">F-box domain-containing protein</fullName>
    </recommendedName>
</protein>
<evidence type="ECO:0000313" key="2">
    <source>
        <dbReference type="Proteomes" id="UP000799118"/>
    </source>
</evidence>
<evidence type="ECO:0008006" key="3">
    <source>
        <dbReference type="Google" id="ProtNLM"/>
    </source>
</evidence>
<sequence length="121" mass="13705">LESEVARVQNLMDNLSRKREILQEYVDAHHALISPLCRLPAETLGNMCLPEERYAVRDLTQAPLLLTAISRDWRQTAINTSALWQSLHIYIPSDMSSQAISLGLLTKWATLTLSPQSIFPF</sequence>
<dbReference type="Proteomes" id="UP000799118">
    <property type="component" value="Unassembled WGS sequence"/>
</dbReference>
<evidence type="ECO:0000313" key="1">
    <source>
        <dbReference type="EMBL" id="KAE9402850.1"/>
    </source>
</evidence>
<dbReference type="EMBL" id="ML769431">
    <property type="protein sequence ID" value="KAE9402850.1"/>
    <property type="molecule type" value="Genomic_DNA"/>
</dbReference>
<accession>A0A6A4HYP5</accession>
<name>A0A6A4HYP5_9AGAR</name>